<reference evidence="1 2" key="1">
    <citation type="submission" date="2021-03" db="EMBL/GenBank/DDBJ databases">
        <title>Antimicrobial resistance genes in bacteria isolated from Japanese honey, and their potential for conferring macrolide and lincosamide resistance in the American foulbrood pathogen Paenibacillus larvae.</title>
        <authorList>
            <person name="Okamoto M."/>
            <person name="Kumagai M."/>
            <person name="Kanamori H."/>
            <person name="Takamatsu D."/>
        </authorList>
    </citation>
    <scope>NUCLEOTIDE SEQUENCE [LARGE SCALE GENOMIC DNA]</scope>
    <source>
        <strain evidence="1 2">J41TS12</strain>
    </source>
</reference>
<organism evidence="1 2">
    <name type="scientific">Paenibacillus antibioticophila</name>
    <dbReference type="NCBI Taxonomy" id="1274374"/>
    <lineage>
        <taxon>Bacteria</taxon>
        <taxon>Bacillati</taxon>
        <taxon>Bacillota</taxon>
        <taxon>Bacilli</taxon>
        <taxon>Bacillales</taxon>
        <taxon>Paenibacillaceae</taxon>
        <taxon>Paenibacillus</taxon>
    </lineage>
</organism>
<protein>
    <submittedName>
        <fullName evidence="1">Uncharacterized protein</fullName>
    </submittedName>
</protein>
<dbReference type="AlphaFoldDB" id="A0A920CHH2"/>
<gene>
    <name evidence="1" type="ORF">J41TS12_20400</name>
</gene>
<evidence type="ECO:0000313" key="1">
    <source>
        <dbReference type="EMBL" id="GIO37179.1"/>
    </source>
</evidence>
<dbReference type="EMBL" id="BORR01000006">
    <property type="protein sequence ID" value="GIO37179.1"/>
    <property type="molecule type" value="Genomic_DNA"/>
</dbReference>
<dbReference type="Proteomes" id="UP000681162">
    <property type="component" value="Unassembled WGS sequence"/>
</dbReference>
<comment type="caution">
    <text evidence="1">The sequence shown here is derived from an EMBL/GenBank/DDBJ whole genome shotgun (WGS) entry which is preliminary data.</text>
</comment>
<name>A0A920CHH2_9BACL</name>
<proteinExistence type="predicted"/>
<accession>A0A920CHH2</accession>
<sequence length="65" mass="7387">MQQYWSPETTVIGSKQLGTETHIAGRKSIIEPSFLKVNLANKENVTIFKTMLSSDPYARHLRLIP</sequence>
<evidence type="ECO:0000313" key="2">
    <source>
        <dbReference type="Proteomes" id="UP000681162"/>
    </source>
</evidence>
<keyword evidence="2" id="KW-1185">Reference proteome</keyword>